<keyword evidence="2" id="KW-1185">Reference proteome</keyword>
<name>A0A371D9A8_9APHY</name>
<evidence type="ECO:0000313" key="2">
    <source>
        <dbReference type="Proteomes" id="UP000256964"/>
    </source>
</evidence>
<dbReference type="Proteomes" id="UP000256964">
    <property type="component" value="Unassembled WGS sequence"/>
</dbReference>
<proteinExistence type="predicted"/>
<accession>A0A371D9A8</accession>
<evidence type="ECO:0000313" key="1">
    <source>
        <dbReference type="EMBL" id="RDX49118.1"/>
    </source>
</evidence>
<gene>
    <name evidence="1" type="ORF">OH76DRAFT_1556580</name>
</gene>
<organism evidence="1 2">
    <name type="scientific">Lentinus brumalis</name>
    <dbReference type="NCBI Taxonomy" id="2498619"/>
    <lineage>
        <taxon>Eukaryota</taxon>
        <taxon>Fungi</taxon>
        <taxon>Dikarya</taxon>
        <taxon>Basidiomycota</taxon>
        <taxon>Agaricomycotina</taxon>
        <taxon>Agaricomycetes</taxon>
        <taxon>Polyporales</taxon>
        <taxon>Polyporaceae</taxon>
        <taxon>Lentinus</taxon>
    </lineage>
</organism>
<reference evidence="1 2" key="1">
    <citation type="journal article" date="2018" name="Biotechnol. Biofuels">
        <title>Integrative visual omics of the white-rot fungus Polyporus brumalis exposes the biotechnological potential of its oxidative enzymes for delignifying raw plant biomass.</title>
        <authorList>
            <person name="Miyauchi S."/>
            <person name="Rancon A."/>
            <person name="Drula E."/>
            <person name="Hage H."/>
            <person name="Chaduli D."/>
            <person name="Favel A."/>
            <person name="Grisel S."/>
            <person name="Henrissat B."/>
            <person name="Herpoel-Gimbert I."/>
            <person name="Ruiz-Duenas F.J."/>
            <person name="Chevret D."/>
            <person name="Hainaut M."/>
            <person name="Lin J."/>
            <person name="Wang M."/>
            <person name="Pangilinan J."/>
            <person name="Lipzen A."/>
            <person name="Lesage-Meessen L."/>
            <person name="Navarro D."/>
            <person name="Riley R."/>
            <person name="Grigoriev I.V."/>
            <person name="Zhou S."/>
            <person name="Raouche S."/>
            <person name="Rosso M.N."/>
        </authorList>
    </citation>
    <scope>NUCLEOTIDE SEQUENCE [LARGE SCALE GENOMIC DNA]</scope>
    <source>
        <strain evidence="1 2">BRFM 1820</strain>
    </source>
</reference>
<dbReference type="AlphaFoldDB" id="A0A371D9A8"/>
<dbReference type="EMBL" id="KZ857407">
    <property type="protein sequence ID" value="RDX49118.1"/>
    <property type="molecule type" value="Genomic_DNA"/>
</dbReference>
<sequence length="126" mass="14414">MMDPSTALLPSTISSPLLALSVRRPDHGLNLLHGSVSFSCTRSDQAGLVFWDRASRQRARSLIPEHPHYFFEVSRRIQGDPPPMNRTLGPYTRDDCPIRDMELQRRDLCPKIPRRCPSLMRDPVSF</sequence>
<protein>
    <submittedName>
        <fullName evidence="1">Uncharacterized protein</fullName>
    </submittedName>
</protein>